<dbReference type="Pfam" id="PF05031">
    <property type="entry name" value="NEAT"/>
    <property type="match status" value="1"/>
</dbReference>
<evidence type="ECO:0000256" key="6">
    <source>
        <dbReference type="SAM" id="MobiDB-lite"/>
    </source>
</evidence>
<evidence type="ECO:0000256" key="1">
    <source>
        <dbReference type="ARBA" id="ARBA00004168"/>
    </source>
</evidence>
<dbReference type="CDD" id="cd06920">
    <property type="entry name" value="NEAT"/>
    <property type="match status" value="1"/>
</dbReference>
<name>A0A2V3VVG8_9BACI</name>
<keyword evidence="7" id="KW-0812">Transmembrane</keyword>
<dbReference type="PANTHER" id="PTHR37824">
    <property type="entry name" value="IRON-REGULATED SURFACE DETERMINANT PROTEIN C"/>
    <property type="match status" value="1"/>
</dbReference>
<dbReference type="PANTHER" id="PTHR37824:SF1">
    <property type="entry name" value="IRON-REGULATED SURFACE DETERMINANT PROTEIN C"/>
    <property type="match status" value="1"/>
</dbReference>
<reference evidence="9 10" key="1">
    <citation type="submission" date="2018-05" db="EMBL/GenBank/DDBJ databases">
        <title>Genomic Encyclopedia of Type Strains, Phase IV (KMG-IV): sequencing the most valuable type-strain genomes for metagenomic binning, comparative biology and taxonomic classification.</title>
        <authorList>
            <person name="Goeker M."/>
        </authorList>
    </citation>
    <scope>NUCLEOTIDE SEQUENCE [LARGE SCALE GENOMIC DNA]</scope>
    <source>
        <strain evidence="9 10">DSM 28556</strain>
    </source>
</reference>
<keyword evidence="7" id="KW-1133">Transmembrane helix</keyword>
<comment type="subcellular location">
    <subcellularLocation>
        <location evidence="1">Secreted</location>
        <location evidence="1">Cell wall</location>
        <topology evidence="1">Peptidoglycan-anchor</topology>
    </subcellularLocation>
</comment>
<dbReference type="EMBL" id="QJJQ01000010">
    <property type="protein sequence ID" value="PXW85656.1"/>
    <property type="molecule type" value="Genomic_DNA"/>
</dbReference>
<evidence type="ECO:0000256" key="3">
    <source>
        <dbReference type="ARBA" id="ARBA00022525"/>
    </source>
</evidence>
<dbReference type="SMART" id="SM00725">
    <property type="entry name" value="NEAT"/>
    <property type="match status" value="1"/>
</dbReference>
<keyword evidence="2" id="KW-0134">Cell wall</keyword>
<evidence type="ECO:0000313" key="9">
    <source>
        <dbReference type="EMBL" id="PXW85656.1"/>
    </source>
</evidence>
<keyword evidence="10" id="KW-1185">Reference proteome</keyword>
<proteinExistence type="predicted"/>
<gene>
    <name evidence="9" type="ORF">DFR56_110157</name>
</gene>
<dbReference type="SUPFAM" id="SSF158911">
    <property type="entry name" value="NEAT domain-like"/>
    <property type="match status" value="1"/>
</dbReference>
<dbReference type="InterPro" id="IPR037250">
    <property type="entry name" value="NEAT_dom_sf"/>
</dbReference>
<protein>
    <submittedName>
        <fullName evidence="9">Iron transport-associated protein</fullName>
    </submittedName>
</protein>
<evidence type="ECO:0000313" key="10">
    <source>
        <dbReference type="Proteomes" id="UP000247978"/>
    </source>
</evidence>
<dbReference type="OrthoDB" id="2413751at2"/>
<evidence type="ECO:0000256" key="4">
    <source>
        <dbReference type="ARBA" id="ARBA00022729"/>
    </source>
</evidence>
<sequence>MEKKTTRLIGVCMILYCICTLMLIPVKKSFAETSLNDLEDGAYSIEYDILHAENDSVSIANDYFDKPATLYVENGEKYIQFHLNHSYWIKELQAPLGDSFVDVGVVSADEEDTTKPEDTTRVIEFLLDRDLTDPLEFKMHVLIETMDPVYDNHYTVRYDFDESTIEPMEDAEPRQEPMEQSDNSTEATEDDDEVASVTTKADDESSSGSISVTMIIILVIATALFIYILWKMTIARRKNA</sequence>
<keyword evidence="7" id="KW-0472">Membrane</keyword>
<evidence type="ECO:0000256" key="5">
    <source>
        <dbReference type="ARBA" id="ARBA00023088"/>
    </source>
</evidence>
<accession>A0A2V3VVG8</accession>
<keyword evidence="4" id="KW-0732">Signal</keyword>
<feature type="transmembrane region" description="Helical" evidence="7">
    <location>
        <begin position="7"/>
        <end position="26"/>
    </location>
</feature>
<dbReference type="RefSeq" id="WP_110396112.1">
    <property type="nucleotide sequence ID" value="NZ_JBHUHB010000001.1"/>
</dbReference>
<dbReference type="AlphaFoldDB" id="A0A2V3VVG8"/>
<keyword evidence="3" id="KW-0964">Secreted</keyword>
<dbReference type="Proteomes" id="UP000247978">
    <property type="component" value="Unassembled WGS sequence"/>
</dbReference>
<evidence type="ECO:0000256" key="7">
    <source>
        <dbReference type="SAM" id="Phobius"/>
    </source>
</evidence>
<feature type="domain" description="NEAT" evidence="8">
    <location>
        <begin position="38"/>
        <end position="168"/>
    </location>
</feature>
<evidence type="ECO:0000256" key="2">
    <source>
        <dbReference type="ARBA" id="ARBA00022512"/>
    </source>
</evidence>
<organism evidence="9 10">
    <name type="scientific">Pseudogracilibacillus auburnensis</name>
    <dbReference type="NCBI Taxonomy" id="1494959"/>
    <lineage>
        <taxon>Bacteria</taxon>
        <taxon>Bacillati</taxon>
        <taxon>Bacillota</taxon>
        <taxon>Bacilli</taxon>
        <taxon>Bacillales</taxon>
        <taxon>Bacillaceae</taxon>
        <taxon>Pseudogracilibacillus</taxon>
    </lineage>
</organism>
<dbReference type="Gene3D" id="2.60.40.1850">
    <property type="match status" value="1"/>
</dbReference>
<feature type="transmembrane region" description="Helical" evidence="7">
    <location>
        <begin position="210"/>
        <end position="230"/>
    </location>
</feature>
<dbReference type="InterPro" id="IPR050436">
    <property type="entry name" value="IsdA"/>
</dbReference>
<dbReference type="InterPro" id="IPR006635">
    <property type="entry name" value="NEAT_dom"/>
</dbReference>
<keyword evidence="5" id="KW-0572">Peptidoglycan-anchor</keyword>
<dbReference type="PROSITE" id="PS50978">
    <property type="entry name" value="NEAT"/>
    <property type="match status" value="1"/>
</dbReference>
<evidence type="ECO:0000259" key="8">
    <source>
        <dbReference type="PROSITE" id="PS50978"/>
    </source>
</evidence>
<comment type="caution">
    <text evidence="9">The sequence shown here is derived from an EMBL/GenBank/DDBJ whole genome shotgun (WGS) entry which is preliminary data.</text>
</comment>
<feature type="region of interest" description="Disordered" evidence="6">
    <location>
        <begin position="167"/>
        <end position="205"/>
    </location>
</feature>